<evidence type="ECO:0000256" key="9">
    <source>
        <dbReference type="ARBA" id="ARBA00022989"/>
    </source>
</evidence>
<dbReference type="InterPro" id="IPR000157">
    <property type="entry name" value="TIR_dom"/>
</dbReference>
<accession>A0A6P8N7V3</accession>
<dbReference type="Proteomes" id="UP000515159">
    <property type="component" value="Chromosome 12"/>
</dbReference>
<evidence type="ECO:0000256" key="2">
    <source>
        <dbReference type="ARBA" id="ARBA00009634"/>
    </source>
</evidence>
<dbReference type="InterPro" id="IPR035897">
    <property type="entry name" value="Toll_tir_struct_dom_sf"/>
</dbReference>
<dbReference type="PANTHER" id="PTHR24365">
    <property type="entry name" value="TOLL-LIKE RECEPTOR"/>
    <property type="match status" value="1"/>
</dbReference>
<keyword evidence="10 14" id="KW-0472">Membrane</keyword>
<evidence type="ECO:0000256" key="10">
    <source>
        <dbReference type="ARBA" id="ARBA00023136"/>
    </source>
</evidence>
<dbReference type="PRINTS" id="PR00019">
    <property type="entry name" value="LEURICHRPT"/>
</dbReference>
<evidence type="ECO:0000313" key="18">
    <source>
        <dbReference type="RefSeq" id="XP_033771617.1"/>
    </source>
</evidence>
<keyword evidence="17" id="KW-1185">Reference proteome</keyword>
<evidence type="ECO:0000259" key="16">
    <source>
        <dbReference type="PROSITE" id="PS50104"/>
    </source>
</evidence>
<evidence type="ECO:0000256" key="1">
    <source>
        <dbReference type="ARBA" id="ARBA00004479"/>
    </source>
</evidence>
<keyword evidence="4" id="KW-0433">Leucine-rich repeat</keyword>
<comment type="similarity">
    <text evidence="2">Belongs to the Toll-like receptor family.</text>
</comment>
<feature type="domain" description="TIR" evidence="16">
    <location>
        <begin position="796"/>
        <end position="939"/>
    </location>
</feature>
<dbReference type="GO" id="GO:0002224">
    <property type="term" value="P:toll-like receptor signaling pathway"/>
    <property type="evidence" value="ECO:0007669"/>
    <property type="project" value="TreeGrafter"/>
</dbReference>
<sequence length="952" mass="108183">MAVEWTAFLGVLFGCFMAFSSALVTTSCDIFQQDMPGLDGALYASCPSLPRMGSGLLARCSNVNHLEIALKEVPRNVETLCFTGLLVKNISEGIFSGLDNLTALYLQGSFFVLGGAFRGLINLRYLVMIGGWDTLEYILLDNGVFQGLEALTHLKLKKVFIDFTMQPDYFKPLKTLQAAFFLENEIRRLSFLTETLASLTALEILVLNWNGIIATREADCIESGTPSQMMEFSPVISALDLSSNDLKKVENGSLCNFKHLKVFKADATFLKVKELLQSGTEEVEALSLNAMINNDYMSLLNVCKVVEHLKVRNLSVAENFIGHLDPKSLEGCSGLLFLNFSGNLLRSFSSQLVQKLPSIVFLLLSDNRIRTLDLCQSESGFVLRNLTHLDLSHNQITDLGTQQLSCLPALLSLDLSSNHIVDLKNGAFLSLDRLEVLNLESNGLFLLENFYFEHLPTLKVLGLKGNLLKNHNDSFKVLTQLEELSLSFESIGTFCAPHSNISKFQLEGSDIEIGCSQNCSTMKKVEIKASKVSINPCKSAPFRSVTELHLEDNHVLVCLPLGTPGSFTMGLRSFPSVQKVFYSSSPDLPLTKVSSPLKDTLSYLPNLRHLHLRNLRKDFENGFLIPDLLFRNLTSLSSLILEDSGIEHFSSSIFSDLISLELLIIKSQEMKTLQEGLFDGMDRLKYLYLTDVHLDCACDQAWINTWLATHTKVKSPKMSAINCSLGSSKMYWLNFLKNQCSSQYEYFLFIGTFSFHAIFILAALLYHKVCWYLLYLLHMLRTWWNYRGRRDGRRCYNFDAFVSYSSHDECWVINEFLPNLEEKGPPLFKVCLHGRDFELGKDILDNIVDSIYRSRRTICLVSHHYLQSHWCSMEMRMATYRLIAERENMLIIVFLEKISMRRLSRYHQMARLVKKKTYLEWTEDAQEQLLFWARLRKAIGEDEEQAQEVLDE</sequence>
<dbReference type="AlphaFoldDB" id="A0A6P8N7V3"/>
<feature type="chain" id="PRO_5028281221" evidence="15">
    <location>
        <begin position="23"/>
        <end position="952"/>
    </location>
</feature>
<evidence type="ECO:0000256" key="4">
    <source>
        <dbReference type="ARBA" id="ARBA00022614"/>
    </source>
</evidence>
<dbReference type="InterPro" id="IPR001611">
    <property type="entry name" value="Leu-rich_rpt"/>
</dbReference>
<evidence type="ECO:0000256" key="14">
    <source>
        <dbReference type="SAM" id="Phobius"/>
    </source>
</evidence>
<dbReference type="Pfam" id="PF01582">
    <property type="entry name" value="TIR"/>
    <property type="match status" value="1"/>
</dbReference>
<dbReference type="GO" id="GO:0005886">
    <property type="term" value="C:plasma membrane"/>
    <property type="evidence" value="ECO:0007669"/>
    <property type="project" value="TreeGrafter"/>
</dbReference>
<evidence type="ECO:0000256" key="3">
    <source>
        <dbReference type="ARBA" id="ARBA00022588"/>
    </source>
</evidence>
<keyword evidence="5 14" id="KW-0812">Transmembrane</keyword>
<evidence type="ECO:0000256" key="12">
    <source>
        <dbReference type="ARBA" id="ARBA00023180"/>
    </source>
</evidence>
<evidence type="ECO:0000256" key="7">
    <source>
        <dbReference type="ARBA" id="ARBA00022737"/>
    </source>
</evidence>
<dbReference type="SUPFAM" id="SSF52200">
    <property type="entry name" value="Toll/Interleukin receptor TIR domain"/>
    <property type="match status" value="1"/>
</dbReference>
<dbReference type="KEGG" id="gsh:117346327"/>
<dbReference type="GeneID" id="117346327"/>
<feature type="signal peptide" evidence="15">
    <location>
        <begin position="1"/>
        <end position="22"/>
    </location>
</feature>
<name>A0A6P8N7V3_GEOSA</name>
<dbReference type="RefSeq" id="XP_033771617.1">
    <property type="nucleotide sequence ID" value="XM_033915726.1"/>
</dbReference>
<keyword evidence="9 14" id="KW-1133">Transmembrane helix</keyword>
<evidence type="ECO:0000256" key="8">
    <source>
        <dbReference type="ARBA" id="ARBA00022859"/>
    </source>
</evidence>
<keyword evidence="13" id="KW-0395">Inflammatory response</keyword>
<evidence type="ECO:0000256" key="13">
    <source>
        <dbReference type="ARBA" id="ARBA00023198"/>
    </source>
</evidence>
<dbReference type="GO" id="GO:0006954">
    <property type="term" value="P:inflammatory response"/>
    <property type="evidence" value="ECO:0007669"/>
    <property type="project" value="UniProtKB-KW"/>
</dbReference>
<evidence type="ECO:0000313" key="17">
    <source>
        <dbReference type="Proteomes" id="UP000515159"/>
    </source>
</evidence>
<dbReference type="PROSITE" id="PS51450">
    <property type="entry name" value="LRR"/>
    <property type="match status" value="2"/>
</dbReference>
<dbReference type="InterPro" id="IPR003591">
    <property type="entry name" value="Leu-rich_rpt_typical-subtyp"/>
</dbReference>
<keyword evidence="7" id="KW-0677">Repeat</keyword>
<proteinExistence type="inferred from homology"/>
<evidence type="ECO:0000256" key="11">
    <source>
        <dbReference type="ARBA" id="ARBA00023170"/>
    </source>
</evidence>
<reference evidence="18" key="1">
    <citation type="submission" date="2025-08" db="UniProtKB">
        <authorList>
            <consortium name="RefSeq"/>
        </authorList>
    </citation>
    <scope>IDENTIFICATION</scope>
</reference>
<evidence type="ECO:0000256" key="6">
    <source>
        <dbReference type="ARBA" id="ARBA00022729"/>
    </source>
</evidence>
<feature type="transmembrane region" description="Helical" evidence="14">
    <location>
        <begin position="746"/>
        <end position="766"/>
    </location>
</feature>
<dbReference type="Pfam" id="PF13855">
    <property type="entry name" value="LRR_8"/>
    <property type="match status" value="3"/>
</dbReference>
<organism evidence="17 18">
    <name type="scientific">Geotrypetes seraphini</name>
    <name type="common">Gaboon caecilian</name>
    <name type="synonym">Caecilia seraphini</name>
    <dbReference type="NCBI Taxonomy" id="260995"/>
    <lineage>
        <taxon>Eukaryota</taxon>
        <taxon>Metazoa</taxon>
        <taxon>Chordata</taxon>
        <taxon>Craniata</taxon>
        <taxon>Vertebrata</taxon>
        <taxon>Euteleostomi</taxon>
        <taxon>Amphibia</taxon>
        <taxon>Gymnophiona</taxon>
        <taxon>Geotrypetes</taxon>
    </lineage>
</organism>
<comment type="subcellular location">
    <subcellularLocation>
        <location evidence="1">Membrane</location>
        <topology evidence="1">Single-pass type I membrane protein</topology>
    </subcellularLocation>
</comment>
<evidence type="ECO:0000256" key="5">
    <source>
        <dbReference type="ARBA" id="ARBA00022692"/>
    </source>
</evidence>
<dbReference type="PROSITE" id="PS50104">
    <property type="entry name" value="TIR"/>
    <property type="match status" value="1"/>
</dbReference>
<dbReference type="Gene3D" id="3.80.10.10">
    <property type="entry name" value="Ribonuclease Inhibitor"/>
    <property type="match status" value="4"/>
</dbReference>
<keyword evidence="8" id="KW-0391">Immunity</keyword>
<gene>
    <name evidence="18" type="primary">LOC117346327</name>
</gene>
<dbReference type="InterPro" id="IPR032675">
    <property type="entry name" value="LRR_dom_sf"/>
</dbReference>
<protein>
    <submittedName>
        <fullName evidence="18">Toll-like receptor 13</fullName>
    </submittedName>
</protein>
<keyword evidence="6 15" id="KW-0732">Signal</keyword>
<keyword evidence="11" id="KW-0675">Receptor</keyword>
<dbReference type="SUPFAM" id="SSF52058">
    <property type="entry name" value="L domain-like"/>
    <property type="match status" value="2"/>
</dbReference>
<dbReference type="GO" id="GO:0045087">
    <property type="term" value="P:innate immune response"/>
    <property type="evidence" value="ECO:0007669"/>
    <property type="project" value="UniProtKB-KW"/>
</dbReference>
<dbReference type="InParanoid" id="A0A6P8N7V3"/>
<dbReference type="PANTHER" id="PTHR24365:SF553">
    <property type="entry name" value="TOLL-LIKE RECEPTOR 12"/>
    <property type="match status" value="1"/>
</dbReference>
<dbReference type="SMART" id="SM00255">
    <property type="entry name" value="TIR"/>
    <property type="match status" value="1"/>
</dbReference>
<evidence type="ECO:0000256" key="15">
    <source>
        <dbReference type="SAM" id="SignalP"/>
    </source>
</evidence>
<dbReference type="SMART" id="SM00369">
    <property type="entry name" value="LRR_TYP"/>
    <property type="match status" value="6"/>
</dbReference>
<keyword evidence="12" id="KW-0325">Glycoprotein</keyword>
<keyword evidence="3" id="KW-0399">Innate immunity</keyword>
<dbReference type="FunFam" id="3.40.50.10140:FF:000001">
    <property type="entry name" value="Toll-like receptor 2"/>
    <property type="match status" value="1"/>
</dbReference>
<dbReference type="GO" id="GO:0038023">
    <property type="term" value="F:signaling receptor activity"/>
    <property type="evidence" value="ECO:0007669"/>
    <property type="project" value="TreeGrafter"/>
</dbReference>
<dbReference type="Gene3D" id="3.40.50.10140">
    <property type="entry name" value="Toll/interleukin-1 receptor homology (TIR) domain"/>
    <property type="match status" value="1"/>
</dbReference>
<dbReference type="OrthoDB" id="1081807at2759"/>